<name>A0ABW1RT78_9LACO</name>
<proteinExistence type="predicted"/>
<gene>
    <name evidence="1" type="ORF">ACFQGR_04555</name>
</gene>
<dbReference type="EMBL" id="JBHSSG010000010">
    <property type="protein sequence ID" value="MFC6178656.1"/>
    <property type="molecule type" value="Genomic_DNA"/>
</dbReference>
<keyword evidence="2" id="KW-1185">Reference proteome</keyword>
<reference evidence="2" key="1">
    <citation type="journal article" date="2019" name="Int. J. Syst. Evol. Microbiol.">
        <title>The Global Catalogue of Microorganisms (GCM) 10K type strain sequencing project: providing services to taxonomists for standard genome sequencing and annotation.</title>
        <authorList>
            <consortium name="The Broad Institute Genomics Platform"/>
            <consortium name="The Broad Institute Genome Sequencing Center for Infectious Disease"/>
            <person name="Wu L."/>
            <person name="Ma J."/>
        </authorList>
    </citation>
    <scope>NUCLEOTIDE SEQUENCE [LARGE SCALE GENOMIC DNA]</scope>
    <source>
        <strain evidence="2">CCM 8924</strain>
    </source>
</reference>
<evidence type="ECO:0000313" key="1">
    <source>
        <dbReference type="EMBL" id="MFC6178656.1"/>
    </source>
</evidence>
<organism evidence="1 2">
    <name type="scientific">Weissella sagaensis</name>
    <dbReference type="NCBI Taxonomy" id="2559928"/>
    <lineage>
        <taxon>Bacteria</taxon>
        <taxon>Bacillati</taxon>
        <taxon>Bacillota</taxon>
        <taxon>Bacilli</taxon>
        <taxon>Lactobacillales</taxon>
        <taxon>Lactobacillaceae</taxon>
        <taxon>Weissella</taxon>
    </lineage>
</organism>
<comment type="caution">
    <text evidence="1">The sequence shown here is derived from an EMBL/GenBank/DDBJ whole genome shotgun (WGS) entry which is preliminary data.</text>
</comment>
<dbReference type="Pfam" id="PF09669">
    <property type="entry name" value="Phage_pRha"/>
    <property type="match status" value="1"/>
</dbReference>
<sequence>MKNLVFIHDMKSEPYTTSDIVSQYSGVSRKRIRELITRHFNEFEQLGVLTFETSKPIAGSKGGRPHKIYHLTETHVTFLFSLLDNTPQVVKFNLLIAKAFKELKYKVKVQQQEIINKNILLERNRQINKDLGQVIHEYLPDNKYAYSNYHTLAYLTVTGFTPKKLREMYHVANAQEALTNEQLDEF</sequence>
<dbReference type="InterPro" id="IPR014054">
    <property type="entry name" value="Phage_regulatory_Rha"/>
</dbReference>
<evidence type="ECO:0000313" key="2">
    <source>
        <dbReference type="Proteomes" id="UP001596158"/>
    </source>
</evidence>
<protein>
    <submittedName>
        <fullName evidence="1">Rha family transcriptional regulator</fullName>
    </submittedName>
</protein>
<dbReference type="RefSeq" id="WP_137600632.1">
    <property type="nucleotide sequence ID" value="NZ_BJDT01000004.1"/>
</dbReference>
<dbReference type="Proteomes" id="UP001596158">
    <property type="component" value="Unassembled WGS sequence"/>
</dbReference>
<accession>A0ABW1RT78</accession>